<dbReference type="Pfam" id="PF25816">
    <property type="entry name" value="RamC_N"/>
    <property type="match status" value="1"/>
</dbReference>
<dbReference type="CDD" id="cd04791">
    <property type="entry name" value="LanC_SerThrkinase"/>
    <property type="match status" value="1"/>
</dbReference>
<dbReference type="GO" id="GO:0031179">
    <property type="term" value="P:peptide modification"/>
    <property type="evidence" value="ECO:0007669"/>
    <property type="project" value="InterPro"/>
</dbReference>
<dbReference type="SMART" id="SM00220">
    <property type="entry name" value="S_TKc"/>
    <property type="match status" value="1"/>
</dbReference>
<dbReference type="EMBL" id="LGUV01000289">
    <property type="protein sequence ID" value="KOG48518.1"/>
    <property type="molecule type" value="Genomic_DNA"/>
</dbReference>
<dbReference type="NCBIfam" id="NF038151">
    <property type="entry name" value="lanthi_synth_III"/>
    <property type="match status" value="1"/>
</dbReference>
<sequence>MTSTRPQPEEYCQADRVFYDIAGRHNEDDTSWFTRTAAPAPEGWERREMDVWIVHTPVGHVMPQQGWKIHISGLPDNARRIVDAAWEYCTREGLPFKFLRSVDVLTTHSLKYAPRSSSGKLVTIYPSDEGQLHRALEELGALLDGEAGPYILTDLRWGAGPLHVRYGGFIARWCTDEDGTPVAAIERPDGTLVPDRRRPVFEVPDWVEMPAFLAEQLAAREASGSAADFPYRVERALHFSNGGGVYLAKDAEGRQVVLKEGRPHAGLDGRGRDAVTRLARERRAMEHLAGIPGIPALYEHRVVWEHHFLAVQHLEGDTLQGWLARHYPLTKAGPTDTELTAYARRAQTVADRIEALVAEVHARGMIFGDLHPANILIDDEDRVSLVDFELAVPVEEADRLGLGHPGFAGTGRTGFAIDRHALAALRLWLLFPLTGLNELDPGRGVRQADIAERRFALPAGSLDAVRRELAPGEQARDRVPPVLREPLSVDLDEARPDWAAVRKSLAEAVLLSATPERTDRLFPGDVRQFLTDGLGLAHGAAGVLWALHTSGAGRFPEHEEWLLKAADRRPPSRLGLYDGAHGVAHVLREFGHLEAAEGLLARSADAVGALRDVSLQRGTAGIGLDLLDAAARTGGDHLRHALALADRTAQAIALGAAPGIAAGPGRGSRAGLLRGWSGPALFFLRLYEDTADTAHLDLAVRALHHDLDLCTTAEDGSLQVDGGFRSLPYLEVGSAGIALVADQVLAHRPDDRLEQALPLLVRAAEPEFTIEPHLFGGRAGLLATLASLRTRTAGAAPGTAVARHLSRLHWHALSYRGHLAFPGEQLRRISMDLATGGPGILLALTAALDGRRDFLPFLAPRTDRHPTGVDHHAP</sequence>
<dbReference type="SUPFAM" id="SSF56112">
    <property type="entry name" value="Protein kinase-like (PK-like)"/>
    <property type="match status" value="1"/>
</dbReference>
<gene>
    <name evidence="2" type="ORF">ADK75_20680</name>
</gene>
<accession>A0A0L8MDQ3</accession>
<dbReference type="RefSeq" id="WP_053172893.1">
    <property type="nucleotide sequence ID" value="NZ_LGUV01000289.1"/>
</dbReference>
<protein>
    <recommendedName>
        <fullName evidence="1">Protein kinase domain-containing protein</fullName>
    </recommendedName>
</protein>
<evidence type="ECO:0000313" key="3">
    <source>
        <dbReference type="Proteomes" id="UP000037084"/>
    </source>
</evidence>
<dbReference type="AlphaFoldDB" id="A0A0L8MDQ3"/>
<reference evidence="3" key="1">
    <citation type="submission" date="2015-07" db="EMBL/GenBank/DDBJ databases">
        <authorList>
            <consortium name="Consortium for Microbial Forensics and Genomics (microFORGE)"/>
            <person name="Knight B.M."/>
            <person name="Roberts D.P."/>
            <person name="Lin D."/>
            <person name="Hari K."/>
            <person name="Fletcher J."/>
            <person name="Melcher U."/>
            <person name="Blagden T."/>
            <person name="Winegar R.A."/>
        </authorList>
    </citation>
    <scope>NUCLEOTIDE SEQUENCE [LARGE SCALE GENOMIC DNA]</scope>
    <source>
        <strain evidence="3">NRRL B-1447</strain>
    </source>
</reference>
<dbReference type="GO" id="GO:0005524">
    <property type="term" value="F:ATP binding"/>
    <property type="evidence" value="ECO:0007669"/>
    <property type="project" value="InterPro"/>
</dbReference>
<name>A0A0L8MDQ3_STRVG</name>
<dbReference type="Proteomes" id="UP000037084">
    <property type="component" value="Unassembled WGS sequence"/>
</dbReference>
<dbReference type="Pfam" id="PF00069">
    <property type="entry name" value="Pkinase"/>
    <property type="match status" value="1"/>
</dbReference>
<proteinExistence type="predicted"/>
<evidence type="ECO:0000313" key="2">
    <source>
        <dbReference type="EMBL" id="KOG48518.1"/>
    </source>
</evidence>
<dbReference type="eggNOG" id="COG0515">
    <property type="taxonomic scope" value="Bacteria"/>
</dbReference>
<dbReference type="OrthoDB" id="1492512at2"/>
<feature type="domain" description="Protein kinase" evidence="1">
    <location>
        <begin position="231"/>
        <end position="588"/>
    </location>
</feature>
<organism evidence="2 3">
    <name type="scientific">Streptomyces virginiae</name>
    <name type="common">Streptomyces cinnamonensis</name>
    <dbReference type="NCBI Taxonomy" id="1961"/>
    <lineage>
        <taxon>Bacteria</taxon>
        <taxon>Bacillati</taxon>
        <taxon>Actinomycetota</taxon>
        <taxon>Actinomycetes</taxon>
        <taxon>Kitasatosporales</taxon>
        <taxon>Streptomycetaceae</taxon>
        <taxon>Streptomyces</taxon>
    </lineage>
</organism>
<dbReference type="InterPro" id="IPR000719">
    <property type="entry name" value="Prot_kinase_dom"/>
</dbReference>
<dbReference type="GO" id="GO:0004672">
    <property type="term" value="F:protein kinase activity"/>
    <property type="evidence" value="ECO:0007669"/>
    <property type="project" value="InterPro"/>
</dbReference>
<dbReference type="Gene3D" id="1.50.10.10">
    <property type="match status" value="1"/>
</dbReference>
<dbReference type="InterPro" id="IPR057929">
    <property type="entry name" value="RamC_N"/>
</dbReference>
<dbReference type="PROSITE" id="PS50011">
    <property type="entry name" value="PROTEIN_KINASE_DOM"/>
    <property type="match status" value="1"/>
</dbReference>
<dbReference type="InterPro" id="IPR012341">
    <property type="entry name" value="6hp_glycosidase-like_sf"/>
</dbReference>
<comment type="caution">
    <text evidence="2">The sequence shown here is derived from an EMBL/GenBank/DDBJ whole genome shotgun (WGS) entry which is preliminary data.</text>
</comment>
<dbReference type="GO" id="GO:0005975">
    <property type="term" value="P:carbohydrate metabolic process"/>
    <property type="evidence" value="ECO:0007669"/>
    <property type="project" value="InterPro"/>
</dbReference>
<dbReference type="Gene3D" id="1.10.510.10">
    <property type="entry name" value="Transferase(Phosphotransferase) domain 1"/>
    <property type="match status" value="1"/>
</dbReference>
<evidence type="ECO:0000259" key="1">
    <source>
        <dbReference type="PROSITE" id="PS50011"/>
    </source>
</evidence>
<dbReference type="InterPro" id="IPR058053">
    <property type="entry name" value="RamC_C"/>
</dbReference>
<dbReference type="SUPFAM" id="SSF158745">
    <property type="entry name" value="LanC-like"/>
    <property type="match status" value="1"/>
</dbReference>
<dbReference type="SMART" id="SM01260">
    <property type="entry name" value="LANC_like"/>
    <property type="match status" value="1"/>
</dbReference>
<dbReference type="InterPro" id="IPR011009">
    <property type="entry name" value="Kinase-like_dom_sf"/>
</dbReference>
<dbReference type="PATRIC" id="fig|1961.12.peg.4676"/>
<dbReference type="InterPro" id="IPR053524">
    <property type="entry name" value="Aerial_hyphae_peptide-synth"/>
</dbReference>
<dbReference type="InterPro" id="IPR007822">
    <property type="entry name" value="LANC-like"/>
</dbReference>